<reference evidence="1" key="2">
    <citation type="submission" date="2015-06" db="UniProtKB">
        <authorList>
            <consortium name="EnsemblMetazoa"/>
        </authorList>
    </citation>
    <scope>IDENTIFICATION</scope>
</reference>
<organism evidence="1 2">
    <name type="scientific">Tetranychus urticae</name>
    <name type="common">Two-spotted spider mite</name>
    <dbReference type="NCBI Taxonomy" id="32264"/>
    <lineage>
        <taxon>Eukaryota</taxon>
        <taxon>Metazoa</taxon>
        <taxon>Ecdysozoa</taxon>
        <taxon>Arthropoda</taxon>
        <taxon>Chelicerata</taxon>
        <taxon>Arachnida</taxon>
        <taxon>Acari</taxon>
        <taxon>Acariformes</taxon>
        <taxon>Trombidiformes</taxon>
        <taxon>Prostigmata</taxon>
        <taxon>Eleutherengona</taxon>
        <taxon>Raphignathae</taxon>
        <taxon>Tetranychoidea</taxon>
        <taxon>Tetranychidae</taxon>
        <taxon>Tetranychus</taxon>
    </lineage>
</organism>
<sequence>MLQLCPDSFSGLRVVSARKVNSSDVVECRVEQKVNLDDSQILGNSGHSGHQADHNAYIISKVPQYRIGLFPVHSLALNYVY</sequence>
<evidence type="ECO:0000313" key="2">
    <source>
        <dbReference type="Proteomes" id="UP000015104"/>
    </source>
</evidence>
<reference evidence="2" key="1">
    <citation type="submission" date="2011-08" db="EMBL/GenBank/DDBJ databases">
        <authorList>
            <person name="Rombauts S."/>
        </authorList>
    </citation>
    <scope>NUCLEOTIDE SEQUENCE</scope>
    <source>
        <strain evidence="2">London</strain>
    </source>
</reference>
<dbReference type="Proteomes" id="UP000015104">
    <property type="component" value="Unassembled WGS sequence"/>
</dbReference>
<protein>
    <submittedName>
        <fullName evidence="1">Uncharacterized protein</fullName>
    </submittedName>
</protein>
<proteinExistence type="predicted"/>
<accession>T1K4W6</accession>
<keyword evidence="2" id="KW-1185">Reference proteome</keyword>
<dbReference type="HOGENOM" id="CLU_2576931_0_0_1"/>
<dbReference type="AlphaFoldDB" id="T1K4W6"/>
<dbReference type="EMBL" id="CAEY01001581">
    <property type="status" value="NOT_ANNOTATED_CDS"/>
    <property type="molecule type" value="Genomic_DNA"/>
</dbReference>
<dbReference type="EnsemblMetazoa" id="tetur05g04160.1">
    <property type="protein sequence ID" value="tetur05g04160.1"/>
    <property type="gene ID" value="tetur05g04160"/>
</dbReference>
<name>T1K4W6_TETUR</name>
<evidence type="ECO:0000313" key="1">
    <source>
        <dbReference type="EnsemblMetazoa" id="tetur05g04160.1"/>
    </source>
</evidence>